<name>A0ABP0YPQ6_9ROSI</name>
<evidence type="ECO:0000313" key="3">
    <source>
        <dbReference type="Proteomes" id="UP001642487"/>
    </source>
</evidence>
<protein>
    <recommendedName>
        <fullName evidence="4">Transmembrane protein</fullName>
    </recommendedName>
</protein>
<dbReference type="Proteomes" id="UP001642487">
    <property type="component" value="Chromosome 5"/>
</dbReference>
<dbReference type="EMBL" id="OZ021739">
    <property type="protein sequence ID" value="CAK9321912.1"/>
    <property type="molecule type" value="Genomic_DNA"/>
</dbReference>
<evidence type="ECO:0000256" key="1">
    <source>
        <dbReference type="SAM" id="MobiDB-lite"/>
    </source>
</evidence>
<reference evidence="2 3" key="1">
    <citation type="submission" date="2024-03" db="EMBL/GenBank/DDBJ databases">
        <authorList>
            <person name="Gkanogiannis A."/>
            <person name="Becerra Lopez-Lavalle L."/>
        </authorList>
    </citation>
    <scope>NUCLEOTIDE SEQUENCE [LARGE SCALE GENOMIC DNA]</scope>
</reference>
<organism evidence="2 3">
    <name type="scientific">Citrullus colocynthis</name>
    <name type="common">colocynth</name>
    <dbReference type="NCBI Taxonomy" id="252529"/>
    <lineage>
        <taxon>Eukaryota</taxon>
        <taxon>Viridiplantae</taxon>
        <taxon>Streptophyta</taxon>
        <taxon>Embryophyta</taxon>
        <taxon>Tracheophyta</taxon>
        <taxon>Spermatophyta</taxon>
        <taxon>Magnoliopsida</taxon>
        <taxon>eudicotyledons</taxon>
        <taxon>Gunneridae</taxon>
        <taxon>Pentapetalae</taxon>
        <taxon>rosids</taxon>
        <taxon>fabids</taxon>
        <taxon>Cucurbitales</taxon>
        <taxon>Cucurbitaceae</taxon>
        <taxon>Benincaseae</taxon>
        <taxon>Citrullus</taxon>
    </lineage>
</organism>
<feature type="region of interest" description="Disordered" evidence="1">
    <location>
        <begin position="125"/>
        <end position="153"/>
    </location>
</feature>
<sequence>MEHSSCMLGCTNTSIGKNEMRNFVGYEEKRKEKSNVTLAHFVRIRKESSVNTVGFFTKSRNPPTKHLVLSSKPWLPFSKFLFLFSISLSIYTLISPKFHQFSITKPFPIPSIFFISIQFSKTNNKKQKNTEGSSCQRAQLAEPGSWRPASVPSRHSRTKAFAGGITSLNLCNNTARPNSDLTVKLRSSLLPLPPPLLTRSINLEKRR</sequence>
<gene>
    <name evidence="2" type="ORF">CITCOLO1_LOCUS14013</name>
</gene>
<accession>A0ABP0YPQ6</accession>
<keyword evidence="3" id="KW-1185">Reference proteome</keyword>
<evidence type="ECO:0000313" key="2">
    <source>
        <dbReference type="EMBL" id="CAK9321912.1"/>
    </source>
</evidence>
<proteinExistence type="predicted"/>
<evidence type="ECO:0008006" key="4">
    <source>
        <dbReference type="Google" id="ProtNLM"/>
    </source>
</evidence>